<dbReference type="Pfam" id="PF09982">
    <property type="entry name" value="LpxR"/>
    <property type="match status" value="1"/>
</dbReference>
<organism evidence="2 3">
    <name type="scientific">Temperatibacter marinus</name>
    <dbReference type="NCBI Taxonomy" id="1456591"/>
    <lineage>
        <taxon>Bacteria</taxon>
        <taxon>Pseudomonadati</taxon>
        <taxon>Pseudomonadota</taxon>
        <taxon>Alphaproteobacteria</taxon>
        <taxon>Kordiimonadales</taxon>
        <taxon>Temperatibacteraceae</taxon>
        <taxon>Temperatibacter</taxon>
    </lineage>
</organism>
<dbReference type="RefSeq" id="WP_310797825.1">
    <property type="nucleotide sequence ID" value="NZ_CP123872.1"/>
</dbReference>
<protein>
    <submittedName>
        <fullName evidence="2">Lipid A deacylase LpxR family protein</fullName>
    </submittedName>
</protein>
<proteinExistence type="predicted"/>
<dbReference type="Proteomes" id="UP001268683">
    <property type="component" value="Chromosome"/>
</dbReference>
<name>A0AA52EFQ2_9PROT</name>
<dbReference type="AlphaFoldDB" id="A0AA52EFQ2"/>
<feature type="signal peptide" evidence="1">
    <location>
        <begin position="1"/>
        <end position="22"/>
    </location>
</feature>
<dbReference type="KEGG" id="tmk:QGN29_10570"/>
<dbReference type="EMBL" id="CP123872">
    <property type="protein sequence ID" value="WND01990.1"/>
    <property type="molecule type" value="Genomic_DNA"/>
</dbReference>
<feature type="chain" id="PRO_5041208486" evidence="1">
    <location>
        <begin position="23"/>
        <end position="334"/>
    </location>
</feature>
<evidence type="ECO:0000256" key="1">
    <source>
        <dbReference type="SAM" id="SignalP"/>
    </source>
</evidence>
<keyword evidence="3" id="KW-1185">Reference proteome</keyword>
<accession>A0AA52EFQ2</accession>
<dbReference type="InterPro" id="IPR018707">
    <property type="entry name" value="LpxR"/>
</dbReference>
<evidence type="ECO:0000313" key="3">
    <source>
        <dbReference type="Proteomes" id="UP001268683"/>
    </source>
</evidence>
<sequence>MVSFKGVFIASCAIVLAGNVAADEKQDFDDFIISIQTDNDFYFSDRDEEYTNGQRLNVSFPFRKEPKWLMKAVDWFPVGEESKFRRYSLTFGQSVFTPRDVSRPDIVITERPYAAYGYLGAGYADPKDFHTDLFNINVGVTGKLALGEAIQKTLHDLKGSKEPQGWVHQHGEELTLMAQFVRMHAGREGSLIGGDYWDVTPHSGFSLGTPNSHLMGGVTFRVGTAIGREAGGLPVLQPQMIVHDIYRSDPSFAFNVVAGIESRLVLYDFSLDGSLFGGNKHTVEKKTFVTQAHLGFVAYYRGWRWGYTHIIESKRYDLQKRRHTYGSITLSRYF</sequence>
<gene>
    <name evidence="2" type="ORF">QGN29_10570</name>
</gene>
<reference evidence="2" key="1">
    <citation type="submission" date="2023-04" db="EMBL/GenBank/DDBJ databases">
        <title>Complete genome sequence of Temperatibacter marinus.</title>
        <authorList>
            <person name="Rong J.-C."/>
            <person name="Yi M.-L."/>
            <person name="Zhao Q."/>
        </authorList>
    </citation>
    <scope>NUCLEOTIDE SEQUENCE</scope>
    <source>
        <strain evidence="2">NBRC 110045</strain>
    </source>
</reference>
<evidence type="ECO:0000313" key="2">
    <source>
        <dbReference type="EMBL" id="WND01990.1"/>
    </source>
</evidence>
<keyword evidence="1" id="KW-0732">Signal</keyword>
<dbReference type="Gene3D" id="2.40.128.140">
    <property type="entry name" value="Outer membrane protein"/>
    <property type="match status" value="1"/>
</dbReference>
<dbReference type="InterPro" id="IPR037107">
    <property type="entry name" value="Put_OMP_sf"/>
</dbReference>